<dbReference type="SUPFAM" id="SSF53697">
    <property type="entry name" value="SIS domain"/>
    <property type="match status" value="1"/>
</dbReference>
<evidence type="ECO:0000256" key="2">
    <source>
        <dbReference type="ARBA" id="ARBA00003172"/>
    </source>
</evidence>
<comment type="catalytic activity">
    <reaction evidence="1 10">
        <text>2 D-sedoheptulose 7-phosphate = D-glycero-alpha-D-manno-heptose 7-phosphate + D-glycero-beta-D-manno-heptose 7-phosphate</text>
        <dbReference type="Rhea" id="RHEA:27489"/>
        <dbReference type="ChEBI" id="CHEBI:57483"/>
        <dbReference type="ChEBI" id="CHEBI:60203"/>
        <dbReference type="ChEBI" id="CHEBI:60204"/>
        <dbReference type="EC" id="5.3.1.28"/>
    </reaction>
</comment>
<feature type="binding site" evidence="10">
    <location>
        <position position="178"/>
    </location>
    <ligand>
        <name>substrate</name>
    </ligand>
</feature>
<protein>
    <recommendedName>
        <fullName evidence="10">Phosphoheptose isomerase</fullName>
        <ecNumber evidence="10">5.3.1.28</ecNumber>
    </recommendedName>
    <alternativeName>
        <fullName evidence="10">Sedoheptulose 7-phosphate isomerase</fullName>
    </alternativeName>
</protein>
<feature type="binding site" evidence="10">
    <location>
        <position position="68"/>
    </location>
    <ligand>
        <name>substrate</name>
    </ligand>
</feature>
<evidence type="ECO:0000256" key="10">
    <source>
        <dbReference type="HAMAP-Rule" id="MF_00067"/>
    </source>
</evidence>
<accession>A0A084IP82</accession>
<feature type="binding site" evidence="10">
    <location>
        <begin position="123"/>
        <end position="125"/>
    </location>
    <ligand>
        <name>substrate</name>
    </ligand>
</feature>
<dbReference type="Proteomes" id="UP000028302">
    <property type="component" value="Unassembled WGS sequence"/>
</dbReference>
<comment type="subcellular location">
    <subcellularLocation>
        <location evidence="3 10">Cytoplasm</location>
    </subcellularLocation>
</comment>
<evidence type="ECO:0000259" key="11">
    <source>
        <dbReference type="PROSITE" id="PS51464"/>
    </source>
</evidence>
<dbReference type="PANTHER" id="PTHR30390:SF6">
    <property type="entry name" value="DNAA INITIATOR-ASSOCIATING PROTEIN DIAA"/>
    <property type="match status" value="1"/>
</dbReference>
<dbReference type="PATRIC" id="fig|1304275.5.peg.977"/>
<dbReference type="RefSeq" id="WP_037334801.1">
    <property type="nucleotide sequence ID" value="NZ_APNK01000004.1"/>
</dbReference>
<dbReference type="AlphaFoldDB" id="A0A084IP82"/>
<name>A0A084IP82_SALHC</name>
<dbReference type="PANTHER" id="PTHR30390">
    <property type="entry name" value="SEDOHEPTULOSE 7-PHOSPHATE ISOMERASE / DNAA INITIATOR-ASSOCIATING FACTOR FOR REPLICATION INITIATION"/>
    <property type="match status" value="1"/>
</dbReference>
<evidence type="ECO:0000313" key="13">
    <source>
        <dbReference type="Proteomes" id="UP000028302"/>
    </source>
</evidence>
<dbReference type="GO" id="GO:2001061">
    <property type="term" value="P:D-glycero-D-manno-heptose 7-phosphate biosynthetic process"/>
    <property type="evidence" value="ECO:0007669"/>
    <property type="project" value="UniProtKB-UniPathway"/>
</dbReference>
<keyword evidence="6 10" id="KW-0479">Metal-binding</keyword>
<keyword evidence="8 10" id="KW-0413">Isomerase</keyword>
<dbReference type="EC" id="5.3.1.28" evidence="10"/>
<dbReference type="InterPro" id="IPR001347">
    <property type="entry name" value="SIS_dom"/>
</dbReference>
<keyword evidence="7 10" id="KW-0862">Zinc</keyword>
<comment type="similarity">
    <text evidence="4 10">Belongs to the SIS family. GmhA subfamily.</text>
</comment>
<sequence>MPNDAFASQIVTDLFAASRQANEATRAAVADSLPSAAARILACCERGHKMLACGNGGSAGDAQHFASELVNRFERNRRALAAISLVTESSTLTAIANDAGYDRVFSRQIEALGQTGDVLLAISTSGHSPNVVTAIDAAHERGLSVIALTGRDGGRMAEQLNGDDIELRAASDVTARIQEMHLLIIHCICRLIEDAIAAED</sequence>
<keyword evidence="9 10" id="KW-0119">Carbohydrate metabolism</keyword>
<dbReference type="GO" id="GO:0008270">
    <property type="term" value="F:zinc ion binding"/>
    <property type="evidence" value="ECO:0007669"/>
    <property type="project" value="UniProtKB-UniRule"/>
</dbReference>
<comment type="pathway">
    <text evidence="10">Carbohydrate biosynthesis; D-glycero-D-manno-heptose 7-phosphate biosynthesis; D-glycero-alpha-D-manno-heptose 7-phosphate and D-glycero-beta-D-manno-heptose 7-phosphate from sedoheptulose 7-phosphate: step 1/1.</text>
</comment>
<dbReference type="PROSITE" id="PS51464">
    <property type="entry name" value="SIS"/>
    <property type="match status" value="1"/>
</dbReference>
<feature type="binding site" evidence="10">
    <location>
        <position position="64"/>
    </location>
    <ligand>
        <name>Zn(2+)</name>
        <dbReference type="ChEBI" id="CHEBI:29105"/>
    </ligand>
</feature>
<dbReference type="HAMAP" id="MF_00067">
    <property type="entry name" value="GmhA"/>
    <property type="match status" value="1"/>
</dbReference>
<comment type="cofactor">
    <cofactor evidence="10">
        <name>Zn(2+)</name>
        <dbReference type="ChEBI" id="CHEBI:29105"/>
    </cofactor>
    <text evidence="10">Binds 1 zinc ion per subunit.</text>
</comment>
<feature type="binding site" evidence="10">
    <location>
        <position position="186"/>
    </location>
    <ligand>
        <name>Zn(2+)</name>
        <dbReference type="ChEBI" id="CHEBI:29105"/>
    </ligand>
</feature>
<evidence type="ECO:0000256" key="3">
    <source>
        <dbReference type="ARBA" id="ARBA00004496"/>
    </source>
</evidence>
<dbReference type="InterPro" id="IPR004515">
    <property type="entry name" value="Phosphoheptose_Isoase"/>
</dbReference>
<dbReference type="eggNOG" id="COG0279">
    <property type="taxonomic scope" value="Bacteria"/>
</dbReference>
<evidence type="ECO:0000256" key="1">
    <source>
        <dbReference type="ARBA" id="ARBA00000348"/>
    </source>
</evidence>
<feature type="binding site" evidence="10">
    <location>
        <begin position="55"/>
        <end position="57"/>
    </location>
    <ligand>
        <name>substrate</name>
    </ligand>
</feature>
<dbReference type="EMBL" id="APNK01000004">
    <property type="protein sequence ID" value="KEZ78516.1"/>
    <property type="molecule type" value="Genomic_DNA"/>
</dbReference>
<dbReference type="Pfam" id="PF13580">
    <property type="entry name" value="SIS_2"/>
    <property type="match status" value="1"/>
</dbReference>
<evidence type="ECO:0000256" key="7">
    <source>
        <dbReference type="ARBA" id="ARBA00022833"/>
    </source>
</evidence>
<gene>
    <name evidence="10" type="primary">gmhA</name>
    <name evidence="12" type="ORF">C41B8_04771</name>
</gene>
<dbReference type="GO" id="GO:0097367">
    <property type="term" value="F:carbohydrate derivative binding"/>
    <property type="evidence" value="ECO:0007669"/>
    <property type="project" value="InterPro"/>
</dbReference>
<evidence type="ECO:0000256" key="4">
    <source>
        <dbReference type="ARBA" id="ARBA00009894"/>
    </source>
</evidence>
<keyword evidence="5 10" id="KW-0963">Cytoplasm</keyword>
<comment type="caution">
    <text evidence="12">The sequence shown here is derived from an EMBL/GenBank/DDBJ whole genome shotgun (WGS) entry which is preliminary data.</text>
</comment>
<evidence type="ECO:0000313" key="12">
    <source>
        <dbReference type="EMBL" id="KEZ78516.1"/>
    </source>
</evidence>
<evidence type="ECO:0000256" key="8">
    <source>
        <dbReference type="ARBA" id="ARBA00023235"/>
    </source>
</evidence>
<dbReference type="STRING" id="1304275.C41B8_04771"/>
<dbReference type="Gene3D" id="3.40.50.10490">
    <property type="entry name" value="Glucose-6-phosphate isomerase like protein, domain 1"/>
    <property type="match status" value="1"/>
</dbReference>
<comment type="miscellaneous">
    <text evidence="10">The reaction produces a racemic mixture of D-glycero-alpha-D-manno-heptose 7-phosphate and D-glycero-beta-D-manno-heptose 7-phosphate.</text>
</comment>
<dbReference type="OrthoDB" id="9810929at2"/>
<keyword evidence="13" id="KW-1185">Reference proteome</keyword>
<evidence type="ECO:0000256" key="5">
    <source>
        <dbReference type="ARBA" id="ARBA00022490"/>
    </source>
</evidence>
<evidence type="ECO:0000256" key="6">
    <source>
        <dbReference type="ARBA" id="ARBA00022723"/>
    </source>
</evidence>
<feature type="binding site" evidence="10">
    <location>
        <position position="178"/>
    </location>
    <ligand>
        <name>Zn(2+)</name>
        <dbReference type="ChEBI" id="CHEBI:29105"/>
    </ligand>
</feature>
<feature type="binding site" evidence="10">
    <location>
        <begin position="97"/>
        <end position="98"/>
    </location>
    <ligand>
        <name>substrate</name>
    </ligand>
</feature>
<dbReference type="GO" id="GO:0005975">
    <property type="term" value="P:carbohydrate metabolic process"/>
    <property type="evidence" value="ECO:0007669"/>
    <property type="project" value="UniProtKB-UniRule"/>
</dbReference>
<reference evidence="12 13" key="1">
    <citation type="submission" date="2013-03" db="EMBL/GenBank/DDBJ databases">
        <title>Salinisphaera hydrothermalis C41B8 Genome Sequencing.</title>
        <authorList>
            <person name="Li C."/>
            <person name="Lai Q."/>
            <person name="Shao Z."/>
        </authorList>
    </citation>
    <scope>NUCLEOTIDE SEQUENCE [LARGE SCALE GENOMIC DNA]</scope>
    <source>
        <strain evidence="12 13">C41B8</strain>
    </source>
</reference>
<evidence type="ECO:0000256" key="9">
    <source>
        <dbReference type="ARBA" id="ARBA00023277"/>
    </source>
</evidence>
<dbReference type="InterPro" id="IPR046348">
    <property type="entry name" value="SIS_dom_sf"/>
</dbReference>
<dbReference type="GO" id="GO:0008968">
    <property type="term" value="F:D-sedoheptulose 7-phosphate isomerase activity"/>
    <property type="evidence" value="ECO:0007669"/>
    <property type="project" value="UniProtKB-UniRule"/>
</dbReference>
<proteinExistence type="inferred from homology"/>
<organism evidence="12 13">
    <name type="scientific">Salinisphaera hydrothermalis (strain C41B8)</name>
    <dbReference type="NCBI Taxonomy" id="1304275"/>
    <lineage>
        <taxon>Bacteria</taxon>
        <taxon>Pseudomonadati</taxon>
        <taxon>Pseudomonadota</taxon>
        <taxon>Gammaproteobacteria</taxon>
        <taxon>Salinisphaerales</taxon>
        <taxon>Salinisphaeraceae</taxon>
        <taxon>Salinisphaera</taxon>
    </lineage>
</organism>
<dbReference type="CDD" id="cd05006">
    <property type="entry name" value="SIS_GmhA"/>
    <property type="match status" value="1"/>
</dbReference>
<comment type="function">
    <text evidence="2 10">Catalyzes the isomerization of sedoheptulose 7-phosphate in D-glycero-D-manno-heptose 7-phosphate.</text>
</comment>
<dbReference type="InterPro" id="IPR035461">
    <property type="entry name" value="GmhA/DiaA"/>
</dbReference>
<dbReference type="UniPathway" id="UPA00041">
    <property type="reaction ID" value="UER00436"/>
</dbReference>
<comment type="subunit">
    <text evidence="10">Homotetramer.</text>
</comment>
<feature type="domain" description="SIS" evidence="11">
    <location>
        <begin position="36"/>
        <end position="200"/>
    </location>
</feature>
<dbReference type="InterPro" id="IPR050099">
    <property type="entry name" value="SIS_GmhA/DiaA_subfam"/>
</dbReference>
<feature type="binding site" evidence="10">
    <location>
        <position position="68"/>
    </location>
    <ligand>
        <name>Zn(2+)</name>
        <dbReference type="ChEBI" id="CHEBI:29105"/>
    </ligand>
</feature>
<dbReference type="GO" id="GO:0005737">
    <property type="term" value="C:cytoplasm"/>
    <property type="evidence" value="ECO:0007669"/>
    <property type="project" value="UniProtKB-SubCell"/>
</dbReference>
<feature type="binding site" evidence="10">
    <location>
        <position position="128"/>
    </location>
    <ligand>
        <name>substrate</name>
    </ligand>
</feature>